<dbReference type="PANTHER" id="PTHR23044">
    <property type="entry name" value="3'-5' EXONUCLEASE ERI1-RELATED"/>
    <property type="match status" value="1"/>
</dbReference>
<name>A0A849CGZ6_9NOCA</name>
<dbReference type="SUPFAM" id="SSF53098">
    <property type="entry name" value="Ribonuclease H-like"/>
    <property type="match status" value="1"/>
</dbReference>
<dbReference type="PANTHER" id="PTHR23044:SF61">
    <property type="entry name" value="3'-5' EXORIBONUCLEASE 1-RELATED"/>
    <property type="match status" value="1"/>
</dbReference>
<keyword evidence="3 5" id="KW-0269">Exonuclease</keyword>
<dbReference type="InterPro" id="IPR013520">
    <property type="entry name" value="Ribonucl_H"/>
</dbReference>
<evidence type="ECO:0000259" key="4">
    <source>
        <dbReference type="SMART" id="SM00479"/>
    </source>
</evidence>
<evidence type="ECO:0000256" key="2">
    <source>
        <dbReference type="ARBA" id="ARBA00022801"/>
    </source>
</evidence>
<dbReference type="CDD" id="cd06133">
    <property type="entry name" value="ERI-1_3'hExo_like"/>
    <property type="match status" value="1"/>
</dbReference>
<dbReference type="Pfam" id="PF00929">
    <property type="entry name" value="RNase_T"/>
    <property type="match status" value="1"/>
</dbReference>
<reference evidence="5 6" key="1">
    <citation type="submission" date="2020-05" db="EMBL/GenBank/DDBJ databases">
        <title>MicrobeNet Type strains.</title>
        <authorList>
            <person name="Nicholson A.C."/>
        </authorList>
    </citation>
    <scope>NUCLEOTIDE SEQUENCE [LARGE SCALE GENOMIC DNA]</scope>
    <source>
        <strain evidence="5 6">JCM 3224</strain>
    </source>
</reference>
<organism evidence="5 6">
    <name type="scientific">Nocardia uniformis</name>
    <dbReference type="NCBI Taxonomy" id="53432"/>
    <lineage>
        <taxon>Bacteria</taxon>
        <taxon>Bacillati</taxon>
        <taxon>Actinomycetota</taxon>
        <taxon>Actinomycetes</taxon>
        <taxon>Mycobacteriales</taxon>
        <taxon>Nocardiaceae</taxon>
        <taxon>Nocardia</taxon>
    </lineage>
</organism>
<protein>
    <submittedName>
        <fullName evidence="5">Exonuclease domain-containing protein</fullName>
    </submittedName>
</protein>
<keyword evidence="6" id="KW-1185">Reference proteome</keyword>
<dbReference type="RefSeq" id="WP_067527099.1">
    <property type="nucleotide sequence ID" value="NZ_JABELX010000019.1"/>
</dbReference>
<gene>
    <name evidence="5" type="ORF">HLB23_35715</name>
</gene>
<dbReference type="Gene3D" id="3.30.420.10">
    <property type="entry name" value="Ribonuclease H-like superfamily/Ribonuclease H"/>
    <property type="match status" value="1"/>
</dbReference>
<dbReference type="InterPro" id="IPR047201">
    <property type="entry name" value="ERI-1_3'hExo-like"/>
</dbReference>
<dbReference type="SMART" id="SM00479">
    <property type="entry name" value="EXOIII"/>
    <property type="match status" value="1"/>
</dbReference>
<evidence type="ECO:0000313" key="6">
    <source>
        <dbReference type="Proteomes" id="UP000586827"/>
    </source>
</evidence>
<accession>A0A849CGZ6</accession>
<dbReference type="GO" id="GO:0003676">
    <property type="term" value="F:nucleic acid binding"/>
    <property type="evidence" value="ECO:0007669"/>
    <property type="project" value="InterPro"/>
</dbReference>
<evidence type="ECO:0000313" key="5">
    <source>
        <dbReference type="EMBL" id="NNH75139.1"/>
    </source>
</evidence>
<dbReference type="Proteomes" id="UP000586827">
    <property type="component" value="Unassembled WGS sequence"/>
</dbReference>
<dbReference type="GO" id="GO:0000175">
    <property type="term" value="F:3'-5'-RNA exonuclease activity"/>
    <property type="evidence" value="ECO:0007669"/>
    <property type="project" value="InterPro"/>
</dbReference>
<evidence type="ECO:0000256" key="1">
    <source>
        <dbReference type="ARBA" id="ARBA00022722"/>
    </source>
</evidence>
<keyword evidence="2" id="KW-0378">Hydrolase</keyword>
<evidence type="ECO:0000256" key="3">
    <source>
        <dbReference type="ARBA" id="ARBA00022839"/>
    </source>
</evidence>
<sequence length="184" mass="20543">MSEHLLNVVDVEATCWEGPNPPGQPSEIIEIGLCVLDLRSLERVDKHNILVRPDRSTVSEFCTRLTTLTPEQVAGGIGFAEACALLRERFHADARPWASWGDYDRKQFERQCAATAVRYPFGSRHTNAKRAFSAARGTQRRYGMAEALRLTGIPLVGTHHRGVDDAWNIAALIADMKKQDNWSA</sequence>
<keyword evidence="1" id="KW-0540">Nuclease</keyword>
<comment type="caution">
    <text evidence="5">The sequence shown here is derived from an EMBL/GenBank/DDBJ whole genome shotgun (WGS) entry which is preliminary data.</text>
</comment>
<dbReference type="InterPro" id="IPR012337">
    <property type="entry name" value="RNaseH-like_sf"/>
</dbReference>
<dbReference type="InterPro" id="IPR051274">
    <property type="entry name" value="3-5_Exoribonuclease"/>
</dbReference>
<dbReference type="AlphaFoldDB" id="A0A849CGZ6"/>
<dbReference type="EMBL" id="JABELX010000019">
    <property type="protein sequence ID" value="NNH75139.1"/>
    <property type="molecule type" value="Genomic_DNA"/>
</dbReference>
<proteinExistence type="predicted"/>
<dbReference type="InterPro" id="IPR036397">
    <property type="entry name" value="RNaseH_sf"/>
</dbReference>
<feature type="domain" description="Exonuclease" evidence="4">
    <location>
        <begin position="5"/>
        <end position="182"/>
    </location>
</feature>